<dbReference type="RefSeq" id="WP_153114801.1">
    <property type="nucleotide sequence ID" value="NZ_JACIGE010000012.1"/>
</dbReference>
<dbReference type="SUPFAM" id="SSF52309">
    <property type="entry name" value="N-(deoxy)ribosyltransferase-like"/>
    <property type="match status" value="1"/>
</dbReference>
<name>A0A840GJF1_RHOTE</name>
<keyword evidence="2" id="KW-1185">Reference proteome</keyword>
<dbReference type="GO" id="GO:0009159">
    <property type="term" value="P:deoxyribonucleoside monophosphate catabolic process"/>
    <property type="evidence" value="ECO:0007669"/>
    <property type="project" value="TreeGrafter"/>
</dbReference>
<dbReference type="OrthoDB" id="9795789at2"/>
<dbReference type="Gene3D" id="3.40.50.450">
    <property type="match status" value="1"/>
</dbReference>
<dbReference type="Proteomes" id="UP000587070">
    <property type="component" value="Unassembled WGS sequence"/>
</dbReference>
<dbReference type="Pfam" id="PF05014">
    <property type="entry name" value="Nuc_deoxyrib_tr"/>
    <property type="match status" value="1"/>
</dbReference>
<gene>
    <name evidence="1" type="ORF">GGD90_002971</name>
</gene>
<dbReference type="PANTHER" id="PTHR15364">
    <property type="entry name" value="2'-DEOXYNUCLEOSIDE 5'-PHOSPHATE N-HYDROLASE 1"/>
    <property type="match status" value="1"/>
</dbReference>
<dbReference type="InterPro" id="IPR007710">
    <property type="entry name" value="Nucleoside_deoxyribTrfase"/>
</dbReference>
<dbReference type="GO" id="GO:0016740">
    <property type="term" value="F:transferase activity"/>
    <property type="evidence" value="ECO:0007669"/>
    <property type="project" value="UniProtKB-KW"/>
</dbReference>
<dbReference type="InterPro" id="IPR051239">
    <property type="entry name" value="2'-dNMP_N-hydrolase"/>
</dbReference>
<dbReference type="AlphaFoldDB" id="A0A840GJF1"/>
<accession>A0A840GJF1</accession>
<dbReference type="EMBL" id="JACIGE010000012">
    <property type="protein sequence ID" value="MBB4248572.1"/>
    <property type="molecule type" value="Genomic_DNA"/>
</dbReference>
<sequence>MKIYLAGPDVFRPDAAEWAESARALCRHHGFEPLLPLDHAETTAAGIFQANLELIRKAQIVVANLDPFRGPEPDPGTAFELGYAHALGKKVCGYVSRLESSVQRVARAEGREEPLPDVGVATHDRNGLAIENFGLPCNLMLAVPAPIVEGGLEACLQSLRQRPVAPG</sequence>
<reference evidence="1 2" key="1">
    <citation type="submission" date="2020-08" db="EMBL/GenBank/DDBJ databases">
        <title>Genome sequencing of Purple Non-Sulfur Bacteria from various extreme environments.</title>
        <authorList>
            <person name="Mayer M."/>
        </authorList>
    </citation>
    <scope>NUCLEOTIDE SEQUENCE [LARGE SCALE GENOMIC DNA]</scope>
    <source>
        <strain evidence="1 2">2761</strain>
    </source>
</reference>
<protein>
    <submittedName>
        <fullName evidence="1">Nucleoside 2-deoxyribosyltransferase</fullName>
    </submittedName>
</protein>
<dbReference type="GO" id="GO:0070694">
    <property type="term" value="F:5-hydroxymethyl-dUMP N-hydrolase activity"/>
    <property type="evidence" value="ECO:0007669"/>
    <property type="project" value="TreeGrafter"/>
</dbReference>
<evidence type="ECO:0000313" key="1">
    <source>
        <dbReference type="EMBL" id="MBB4248572.1"/>
    </source>
</evidence>
<proteinExistence type="predicted"/>
<keyword evidence="1" id="KW-0808">Transferase</keyword>
<evidence type="ECO:0000313" key="2">
    <source>
        <dbReference type="Proteomes" id="UP000587070"/>
    </source>
</evidence>
<comment type="caution">
    <text evidence="1">The sequence shown here is derived from an EMBL/GenBank/DDBJ whole genome shotgun (WGS) entry which is preliminary data.</text>
</comment>
<dbReference type="PANTHER" id="PTHR15364:SF0">
    <property type="entry name" value="2'-DEOXYNUCLEOSIDE 5'-PHOSPHATE N-HYDROLASE 1"/>
    <property type="match status" value="1"/>
</dbReference>
<organism evidence="1 2">
    <name type="scientific">Rhodocyclus tenuis</name>
    <name type="common">Rhodospirillum tenue</name>
    <dbReference type="NCBI Taxonomy" id="1066"/>
    <lineage>
        <taxon>Bacteria</taxon>
        <taxon>Pseudomonadati</taxon>
        <taxon>Pseudomonadota</taxon>
        <taxon>Betaproteobacteria</taxon>
        <taxon>Rhodocyclales</taxon>
        <taxon>Rhodocyclaceae</taxon>
        <taxon>Rhodocyclus</taxon>
    </lineage>
</organism>